<comment type="caution">
    <text evidence="2">The sequence shown here is derived from an EMBL/GenBank/DDBJ whole genome shotgun (WGS) entry which is preliminary data.</text>
</comment>
<evidence type="ECO:0000313" key="2">
    <source>
        <dbReference type="EMBL" id="RMX85659.1"/>
    </source>
</evidence>
<dbReference type="PANTHER" id="PTHR28152:SF1">
    <property type="entry name" value="HYDROXYACYL-THIOESTER DEHYDRATASE TYPE 2, MITOCHONDRIAL"/>
    <property type="match status" value="1"/>
</dbReference>
<dbReference type="AlphaFoldDB" id="A0A3M6X4U2"/>
<accession>A0A3M6X4U2</accession>
<proteinExistence type="predicted"/>
<evidence type="ECO:0000313" key="8">
    <source>
        <dbReference type="Proteomes" id="UP000282582"/>
    </source>
</evidence>
<evidence type="ECO:0000313" key="7">
    <source>
        <dbReference type="Proteomes" id="UP000281245"/>
    </source>
</evidence>
<dbReference type="InterPro" id="IPR052741">
    <property type="entry name" value="Mitochondrial_HTD2"/>
</dbReference>
<dbReference type="Gene3D" id="3.10.129.10">
    <property type="entry name" value="Hotdog Thioesterase"/>
    <property type="match status" value="1"/>
</dbReference>
<reference evidence="5 6" key="1">
    <citation type="journal article" date="2018" name="BMC Genomics">
        <title>Genomic evidence for intraspecific hybridization in a clonal and extremely halotolerant yeast.</title>
        <authorList>
            <person name="Gostincar C."/>
            <person name="Stajich J.E."/>
            <person name="Zupancic J."/>
            <person name="Zalar P."/>
            <person name="Gunde-Cimerman N."/>
        </authorList>
    </citation>
    <scope>NUCLEOTIDE SEQUENCE [LARGE SCALE GENOMIC DNA]</scope>
    <source>
        <strain evidence="4 6">EXF-6651</strain>
        <strain evidence="2 8">EXF-6654</strain>
        <strain evidence="1 7">EXF-6656</strain>
        <strain evidence="3 5">EXF-6669</strain>
    </source>
</reference>
<evidence type="ECO:0000313" key="3">
    <source>
        <dbReference type="EMBL" id="RMY25357.1"/>
    </source>
</evidence>
<protein>
    <recommendedName>
        <fullName evidence="9">MaoC-like domain-containing protein</fullName>
    </recommendedName>
</protein>
<dbReference type="VEuPathDB" id="FungiDB:BTJ68_08999"/>
<dbReference type="Proteomes" id="UP000271337">
    <property type="component" value="Unassembled WGS sequence"/>
</dbReference>
<evidence type="ECO:0008006" key="9">
    <source>
        <dbReference type="Google" id="ProtNLM"/>
    </source>
</evidence>
<sequence>MATATATRCLRAQWLRRGLIQAPRARWQTNFARLEKEMIERKIQPIFDDLSPQSSYRLDTSLADYLPDTTPPPVLPTTKPAAVLPIPHHLVYFEPTKPSSQMLADGTNPDQSPGAPYDRRMWAGGRVQYSHSNPLTLDAGRGVCAEFIRNMMVKGNEGEEKLFVSIERRLAKATTDELEGLSHAQIDALSKETFEHRVRQRLWRDDETDFGPCSILETRNIVFMRNRSKEEAAAESARTAGKKIEPKHTADWKHSIVPDAKLLFRFSALTFNAHAIHLDPSYCREVEGHRDLLFHGPLSYVFMVTLLQQQLRKQGGNKEVVKQVEYRNIAPLYCNEPVTFCGTKTGPNKYEIWTQNAEGGMAVKGSVITEQASSLSP</sequence>
<dbReference type="PANTHER" id="PTHR28152">
    <property type="entry name" value="HYDROXYACYL-THIOESTER DEHYDRATASE TYPE 2, MITOCHONDRIAL"/>
    <property type="match status" value="1"/>
</dbReference>
<name>A0A3M6X4U2_HORWE</name>
<dbReference type="EMBL" id="QWIL01000039">
    <property type="protein sequence ID" value="RMY25357.1"/>
    <property type="molecule type" value="Genomic_DNA"/>
</dbReference>
<dbReference type="InterPro" id="IPR029069">
    <property type="entry name" value="HotDog_dom_sf"/>
</dbReference>
<dbReference type="GO" id="GO:0019171">
    <property type="term" value="F:(3R)-hydroxyacyl-[acyl-carrier-protein] dehydratase activity"/>
    <property type="evidence" value="ECO:0007669"/>
    <property type="project" value="TreeGrafter"/>
</dbReference>
<dbReference type="Proteomes" id="UP000276864">
    <property type="component" value="Unassembled WGS sequence"/>
</dbReference>
<gene>
    <name evidence="4" type="ORF">D0866_02894</name>
    <name evidence="3" type="ORF">D0867_00776</name>
    <name evidence="2" type="ORF">D0868_15293</name>
    <name evidence="1" type="ORF">D0869_15122</name>
</gene>
<evidence type="ECO:0000313" key="1">
    <source>
        <dbReference type="EMBL" id="RMX71938.1"/>
    </source>
</evidence>
<dbReference type="Proteomes" id="UP000281245">
    <property type="component" value="Unassembled WGS sequence"/>
</dbReference>
<organism evidence="2 8">
    <name type="scientific">Hortaea werneckii</name>
    <name type="common">Black yeast</name>
    <name type="synonym">Cladosporium werneckii</name>
    <dbReference type="NCBI Taxonomy" id="91943"/>
    <lineage>
        <taxon>Eukaryota</taxon>
        <taxon>Fungi</taxon>
        <taxon>Dikarya</taxon>
        <taxon>Ascomycota</taxon>
        <taxon>Pezizomycotina</taxon>
        <taxon>Dothideomycetes</taxon>
        <taxon>Dothideomycetidae</taxon>
        <taxon>Mycosphaerellales</taxon>
        <taxon>Teratosphaeriaceae</taxon>
        <taxon>Hortaea</taxon>
    </lineage>
</organism>
<dbReference type="Proteomes" id="UP000282582">
    <property type="component" value="Unassembled WGS sequence"/>
</dbReference>
<dbReference type="OrthoDB" id="3257538at2759"/>
<dbReference type="EMBL" id="QWIJ01002435">
    <property type="protein sequence ID" value="RMX71938.1"/>
    <property type="molecule type" value="Genomic_DNA"/>
</dbReference>
<evidence type="ECO:0000313" key="5">
    <source>
        <dbReference type="Proteomes" id="UP000271337"/>
    </source>
</evidence>
<evidence type="ECO:0000313" key="4">
    <source>
        <dbReference type="EMBL" id="RMY38005.1"/>
    </source>
</evidence>
<dbReference type="EMBL" id="QWIM01000198">
    <property type="protein sequence ID" value="RMY38005.1"/>
    <property type="molecule type" value="Genomic_DNA"/>
</dbReference>
<dbReference type="EMBL" id="QWIK01002529">
    <property type="protein sequence ID" value="RMX85659.1"/>
    <property type="molecule type" value="Genomic_DNA"/>
</dbReference>
<evidence type="ECO:0000313" key="6">
    <source>
        <dbReference type="Proteomes" id="UP000276864"/>
    </source>
</evidence>
<dbReference type="SUPFAM" id="SSF54637">
    <property type="entry name" value="Thioesterase/thiol ester dehydrase-isomerase"/>
    <property type="match status" value="1"/>
</dbReference>
<dbReference type="GO" id="GO:0005739">
    <property type="term" value="C:mitochondrion"/>
    <property type="evidence" value="ECO:0007669"/>
    <property type="project" value="TreeGrafter"/>
</dbReference>